<evidence type="ECO:0000313" key="5">
    <source>
        <dbReference type="EMBL" id="EOR72719.1"/>
    </source>
</evidence>
<reference evidence="5 6" key="1">
    <citation type="journal article" date="2013" name="Genome Announc.">
        <title>Draft Genome Sequence of the Lignocellulose Decomposer Thermobifida fusca Strain TM51.</title>
        <authorList>
            <person name="Toth A."/>
            <person name="Barna T."/>
            <person name="Nagy I."/>
            <person name="Horvath B."/>
            <person name="Nagy I."/>
            <person name="Tancsics A."/>
            <person name="Kriszt B."/>
            <person name="Baka E."/>
            <person name="Fekete C."/>
            <person name="Kukolya J."/>
        </authorList>
    </citation>
    <scope>NUCLEOTIDE SEQUENCE [LARGE SCALE GENOMIC DNA]</scope>
    <source>
        <strain evidence="5 6">TM51</strain>
    </source>
</reference>
<evidence type="ECO:0000256" key="3">
    <source>
        <dbReference type="ARBA" id="ARBA00022839"/>
    </source>
</evidence>
<dbReference type="GO" id="GO:0008408">
    <property type="term" value="F:3'-5' exonuclease activity"/>
    <property type="evidence" value="ECO:0007669"/>
    <property type="project" value="TreeGrafter"/>
</dbReference>
<dbReference type="EMBL" id="AOSG01000003">
    <property type="protein sequence ID" value="EOR72719.1"/>
    <property type="molecule type" value="Genomic_DNA"/>
</dbReference>
<dbReference type="PANTHER" id="PTHR30231">
    <property type="entry name" value="DNA POLYMERASE III SUBUNIT EPSILON"/>
    <property type="match status" value="1"/>
</dbReference>
<dbReference type="SMART" id="SM00479">
    <property type="entry name" value="EXOIII"/>
    <property type="match status" value="1"/>
</dbReference>
<evidence type="ECO:0000256" key="2">
    <source>
        <dbReference type="ARBA" id="ARBA00022801"/>
    </source>
</evidence>
<keyword evidence="2" id="KW-0378">Hydrolase</keyword>
<dbReference type="CDD" id="cd06127">
    <property type="entry name" value="DEDDh"/>
    <property type="match status" value="1"/>
</dbReference>
<name>A0A9P2TDS3_THEFU</name>
<dbReference type="InterPro" id="IPR013520">
    <property type="entry name" value="Ribonucl_H"/>
</dbReference>
<accession>A0A9P2TDS3</accession>
<dbReference type="InterPro" id="IPR036397">
    <property type="entry name" value="RNaseH_sf"/>
</dbReference>
<proteinExistence type="predicted"/>
<feature type="domain" description="Exonuclease" evidence="4">
    <location>
        <begin position="15"/>
        <end position="195"/>
    </location>
</feature>
<dbReference type="Pfam" id="PF00929">
    <property type="entry name" value="RNase_T"/>
    <property type="match status" value="1"/>
</dbReference>
<evidence type="ECO:0000256" key="1">
    <source>
        <dbReference type="ARBA" id="ARBA00022722"/>
    </source>
</evidence>
<keyword evidence="1" id="KW-0540">Nuclease</keyword>
<dbReference type="PANTHER" id="PTHR30231:SF4">
    <property type="entry name" value="PROTEIN NEN2"/>
    <property type="match status" value="1"/>
</dbReference>
<dbReference type="NCBIfam" id="NF005927">
    <property type="entry name" value="PRK07942.1"/>
    <property type="match status" value="1"/>
</dbReference>
<dbReference type="RefSeq" id="WP_011290630.1">
    <property type="nucleotide sequence ID" value="NZ_AOSG01000003.1"/>
</dbReference>
<dbReference type="SUPFAM" id="SSF53098">
    <property type="entry name" value="Ribonuclease H-like"/>
    <property type="match status" value="1"/>
</dbReference>
<protein>
    <submittedName>
        <fullName evidence="5">DNA polymerase III subunit epsilon</fullName>
    </submittedName>
</protein>
<dbReference type="Gene3D" id="3.30.420.10">
    <property type="entry name" value="Ribonuclease H-like superfamily/Ribonuclease H"/>
    <property type="match status" value="1"/>
</dbReference>
<organism evidence="5 6">
    <name type="scientific">Thermobifida fusca TM51</name>
    <dbReference type="NCBI Taxonomy" id="1169414"/>
    <lineage>
        <taxon>Bacteria</taxon>
        <taxon>Bacillati</taxon>
        <taxon>Actinomycetota</taxon>
        <taxon>Actinomycetes</taxon>
        <taxon>Streptosporangiales</taxon>
        <taxon>Nocardiopsidaceae</taxon>
        <taxon>Thermobifida</taxon>
    </lineage>
</organism>
<dbReference type="InterPro" id="IPR012337">
    <property type="entry name" value="RNaseH-like_sf"/>
</dbReference>
<sequence>MTDNRAAAPGWHLGPLVGFDIETTGINLEQDRVVTAAIIETAADGSQRTRRTWLVNPGVEIPPEAVAIHGISTELAVADGIPAPVAVAEITDLLEQVLQSGTPLVIMNAPFDLTILDRECRRYGVVPLSERLDTVAPVIDPLILDRHIDRYRRGKRTLEALCAHYGVPYDGSHEASADAVAAAAVARGIGHAAAHVAALSPRELHELQVTAAAQQAESLAAFLRRKGLSPERVTRAWPLVPVPGTQPKLI</sequence>
<gene>
    <name evidence="5" type="ORF">TM51_01243</name>
</gene>
<keyword evidence="6" id="KW-1185">Reference proteome</keyword>
<dbReference type="Proteomes" id="UP000014184">
    <property type="component" value="Unassembled WGS sequence"/>
</dbReference>
<dbReference type="GO" id="GO:0005829">
    <property type="term" value="C:cytosol"/>
    <property type="evidence" value="ECO:0007669"/>
    <property type="project" value="TreeGrafter"/>
</dbReference>
<evidence type="ECO:0000259" key="4">
    <source>
        <dbReference type="SMART" id="SM00479"/>
    </source>
</evidence>
<dbReference type="AlphaFoldDB" id="A0A9P2TDS3"/>
<evidence type="ECO:0000313" key="6">
    <source>
        <dbReference type="Proteomes" id="UP000014184"/>
    </source>
</evidence>
<keyword evidence="3" id="KW-0269">Exonuclease</keyword>
<dbReference type="GO" id="GO:0003676">
    <property type="term" value="F:nucleic acid binding"/>
    <property type="evidence" value="ECO:0007669"/>
    <property type="project" value="InterPro"/>
</dbReference>
<comment type="caution">
    <text evidence="5">The sequence shown here is derived from an EMBL/GenBank/DDBJ whole genome shotgun (WGS) entry which is preliminary data.</text>
</comment>